<organism evidence="2 3">
    <name type="scientific">Microseira wollei NIES-4236</name>
    <dbReference type="NCBI Taxonomy" id="2530354"/>
    <lineage>
        <taxon>Bacteria</taxon>
        <taxon>Bacillati</taxon>
        <taxon>Cyanobacteriota</taxon>
        <taxon>Cyanophyceae</taxon>
        <taxon>Oscillatoriophycideae</taxon>
        <taxon>Aerosakkonematales</taxon>
        <taxon>Aerosakkonemataceae</taxon>
        <taxon>Microseira</taxon>
    </lineage>
</organism>
<proteinExistence type="predicted"/>
<feature type="domain" description="Xaa-Pro dipeptidyl-peptidase-like" evidence="1">
    <location>
        <begin position="5"/>
        <end position="72"/>
    </location>
</feature>
<protein>
    <submittedName>
        <fullName evidence="2">Peptidase S15</fullName>
    </submittedName>
</protein>
<accession>A0AAV3XBX2</accession>
<dbReference type="InterPro" id="IPR005674">
    <property type="entry name" value="CocE/Ser_esterase"/>
</dbReference>
<sequence>MVTRDSWRLDADVYRPEEEGSLPVLLIRQPYGRAIASTVVWTHPTWYASHGYIVAIQDVLGRGTSEGKFELSMPTLPFPNVFLGLMNGLPSQTSWA</sequence>
<dbReference type="GO" id="GO:0016787">
    <property type="term" value="F:hydrolase activity"/>
    <property type="evidence" value="ECO:0007669"/>
    <property type="project" value="InterPro"/>
</dbReference>
<name>A0AAV3XBX2_9CYAN</name>
<evidence type="ECO:0000259" key="1">
    <source>
        <dbReference type="Pfam" id="PF02129"/>
    </source>
</evidence>
<dbReference type="SUPFAM" id="SSF53474">
    <property type="entry name" value="alpha/beta-Hydrolases"/>
    <property type="match status" value="1"/>
</dbReference>
<evidence type="ECO:0000313" key="2">
    <source>
        <dbReference type="EMBL" id="GET39335.1"/>
    </source>
</evidence>
<comment type="caution">
    <text evidence="2">The sequence shown here is derived from an EMBL/GenBank/DDBJ whole genome shotgun (WGS) entry which is preliminary data.</text>
</comment>
<dbReference type="Gene3D" id="3.40.50.1820">
    <property type="entry name" value="alpha/beta hydrolase"/>
    <property type="match status" value="1"/>
</dbReference>
<keyword evidence="3" id="KW-1185">Reference proteome</keyword>
<dbReference type="InterPro" id="IPR000383">
    <property type="entry name" value="Xaa-Pro-like_dom"/>
</dbReference>
<dbReference type="Proteomes" id="UP001050975">
    <property type="component" value="Unassembled WGS sequence"/>
</dbReference>
<evidence type="ECO:0000313" key="3">
    <source>
        <dbReference type="Proteomes" id="UP001050975"/>
    </source>
</evidence>
<dbReference type="InterPro" id="IPR029058">
    <property type="entry name" value="AB_hydrolase_fold"/>
</dbReference>
<dbReference type="AlphaFoldDB" id="A0AAV3XBX2"/>
<gene>
    <name evidence="2" type="ORF">MiSe_40990</name>
</gene>
<reference evidence="2" key="1">
    <citation type="submission" date="2019-10" db="EMBL/GenBank/DDBJ databases">
        <title>Draft genome sequece of Microseira wollei NIES-4236.</title>
        <authorList>
            <person name="Yamaguchi H."/>
            <person name="Suzuki S."/>
            <person name="Kawachi M."/>
        </authorList>
    </citation>
    <scope>NUCLEOTIDE SEQUENCE</scope>
    <source>
        <strain evidence="2">NIES-4236</strain>
    </source>
</reference>
<dbReference type="EMBL" id="BLAY01000064">
    <property type="protein sequence ID" value="GET39335.1"/>
    <property type="molecule type" value="Genomic_DNA"/>
</dbReference>
<dbReference type="Pfam" id="PF02129">
    <property type="entry name" value="Peptidase_S15"/>
    <property type="match status" value="1"/>
</dbReference>
<dbReference type="NCBIfam" id="TIGR00976">
    <property type="entry name" value="CocE_NonD"/>
    <property type="match status" value="1"/>
</dbReference>